<dbReference type="PANTHER" id="PTHR30069:SF29">
    <property type="entry name" value="HEMOGLOBIN AND HEMOGLOBIN-HAPTOGLOBIN-BINDING PROTEIN 1-RELATED"/>
    <property type="match status" value="1"/>
</dbReference>
<evidence type="ECO:0000256" key="7">
    <source>
        <dbReference type="ARBA" id="ARBA00023237"/>
    </source>
</evidence>
<dbReference type="Gene3D" id="2.170.130.10">
    <property type="entry name" value="TonB-dependent receptor, plug domain"/>
    <property type="match status" value="1"/>
</dbReference>
<dbReference type="EMBL" id="JAMXLY010000040">
    <property type="protein sequence ID" value="MCO6026141.1"/>
    <property type="molecule type" value="Genomic_DNA"/>
</dbReference>
<keyword evidence="11" id="KW-1185">Reference proteome</keyword>
<dbReference type="Gene3D" id="2.60.40.1120">
    <property type="entry name" value="Carboxypeptidase-like, regulatory domain"/>
    <property type="match status" value="1"/>
</dbReference>
<evidence type="ECO:0000256" key="8">
    <source>
        <dbReference type="SAM" id="SignalP"/>
    </source>
</evidence>
<dbReference type="SUPFAM" id="SSF56935">
    <property type="entry name" value="Porins"/>
    <property type="match status" value="1"/>
</dbReference>
<keyword evidence="5 8" id="KW-0732">Signal</keyword>
<feature type="signal peptide" evidence="8">
    <location>
        <begin position="1"/>
        <end position="18"/>
    </location>
</feature>
<name>A0ABT1BYH8_9BACT</name>
<proteinExistence type="predicted"/>
<dbReference type="Pfam" id="PF07715">
    <property type="entry name" value="Plug"/>
    <property type="match status" value="1"/>
</dbReference>
<sequence length="876" mass="101402">MKSILIVLLCIFSSFAYSQTIGQEIKKLQKEKKIFVIYDSSIRLEIPYHGPSLKGLPIDIALNKLFQNTNIIWTRSGINIILEKKLRKRNDHQTKTIIKVKKKNAPEKYTISGYIKNENGEPLINATIYDKEEKQGTLTNEYGFFSFTLPEGTHSLRISYIGCQDINPRIRLSRNERTDFQLQENTTLNDVIVKGDLNSPLLTTQTGKRSLTSADFNTEFSLLSSPDVIKTLQRISGIASGVDLASGLYVHGGNSDENLFLIDGVPLYQTNHSLGLFSSFNTDIIKNADFYKSGFPARYSGRLSSVTDVRTKDGDLYHYHGLWSLGVLDGRIYLEGPIIKGKTSFVFSLRRSWIDLILKPIFAIANHCKSDEDEYTVGYLFHDLNFKVTHHLNDRDKMYVSLYSGLDHYNVRDKSAWEEDHEDTKNNFNWGNLNMALGWDRQWGNRLFSNIAGIFTYNYSGFDYSDDNFEEADDGIRHRTSLEQQHNHSQIYDGGLKVDFDYQLDNQNKINFGGTFIQHLFRPQTIQKSYYYSDKDEEVDTVQMKSHNIKHSSEFTAYTEDEMRITDQWSTDFGLNFSSFSTKGKIYHYLDPRLATKIQVKDNLSVKLSYTMMTQYVHHIATSYLDMPTDYWVPTTSTALPARSSQVAAGIYAQPCRSWFLSIEGFYKRTRHLLLYRHWAGFQPAASRWDKDVTDGDGRSYGIEFDGNYHHAKMSLETAYTLSWTSRRYNEIKTGWFRDQFDNRHKINITWRYQFSHRIGVYAAWAYHSGNRMTLPDQYILLPSFPNDKGENEIGKFYSKSNNMALPAYHRLDVGANFTHRTRHGREGIWNISIYNAYCHLNTMRMKIYEEDDGTYTVRTNGYIPLIPSVSYTLKF</sequence>
<evidence type="ECO:0000256" key="1">
    <source>
        <dbReference type="ARBA" id="ARBA00004571"/>
    </source>
</evidence>
<dbReference type="InterPro" id="IPR012910">
    <property type="entry name" value="Plug_dom"/>
</dbReference>
<evidence type="ECO:0000256" key="6">
    <source>
        <dbReference type="ARBA" id="ARBA00023136"/>
    </source>
</evidence>
<gene>
    <name evidence="10" type="ORF">NG821_09865</name>
</gene>
<evidence type="ECO:0000256" key="2">
    <source>
        <dbReference type="ARBA" id="ARBA00022448"/>
    </source>
</evidence>
<evidence type="ECO:0000259" key="9">
    <source>
        <dbReference type="Pfam" id="PF07715"/>
    </source>
</evidence>
<protein>
    <submittedName>
        <fullName evidence="10">TonB-dependent receptor</fullName>
    </submittedName>
</protein>
<evidence type="ECO:0000256" key="5">
    <source>
        <dbReference type="ARBA" id="ARBA00022729"/>
    </source>
</evidence>
<keyword evidence="10" id="KW-0675">Receptor</keyword>
<dbReference type="RefSeq" id="WP_252761498.1">
    <property type="nucleotide sequence ID" value="NZ_JAMXLY010000040.1"/>
</dbReference>
<feature type="domain" description="TonB-dependent receptor plug" evidence="9">
    <location>
        <begin position="227"/>
        <end position="301"/>
    </location>
</feature>
<dbReference type="InterPro" id="IPR039426">
    <property type="entry name" value="TonB-dep_rcpt-like"/>
</dbReference>
<dbReference type="Proteomes" id="UP001204015">
    <property type="component" value="Unassembled WGS sequence"/>
</dbReference>
<dbReference type="InterPro" id="IPR008969">
    <property type="entry name" value="CarboxyPept-like_regulatory"/>
</dbReference>
<evidence type="ECO:0000256" key="4">
    <source>
        <dbReference type="ARBA" id="ARBA00022692"/>
    </source>
</evidence>
<evidence type="ECO:0000313" key="11">
    <source>
        <dbReference type="Proteomes" id="UP001204015"/>
    </source>
</evidence>
<feature type="chain" id="PRO_5046388321" evidence="8">
    <location>
        <begin position="19"/>
        <end position="876"/>
    </location>
</feature>
<accession>A0ABT1BYH8</accession>
<keyword evidence="7" id="KW-0998">Cell outer membrane</keyword>
<comment type="subcellular location">
    <subcellularLocation>
        <location evidence="1">Cell outer membrane</location>
        <topology evidence="1">Multi-pass membrane protein</topology>
    </subcellularLocation>
</comment>
<reference evidence="10 11" key="1">
    <citation type="submission" date="2022-06" db="EMBL/GenBank/DDBJ databases">
        <title>A taxonomic note on the genus Prevotella: Description of four novel genera and emended description of the genera Hallella and Xylanibacter.</title>
        <authorList>
            <person name="Hitch T.C.A."/>
        </authorList>
    </citation>
    <scope>NUCLEOTIDE SEQUENCE [LARGE SCALE GENOMIC DNA]</scope>
    <source>
        <strain evidence="10 11">DSM 100619</strain>
    </source>
</reference>
<dbReference type="InterPro" id="IPR037066">
    <property type="entry name" value="Plug_dom_sf"/>
</dbReference>
<keyword evidence="2" id="KW-0813">Transport</keyword>
<dbReference type="InterPro" id="IPR036942">
    <property type="entry name" value="Beta-barrel_TonB_sf"/>
</dbReference>
<keyword evidence="6" id="KW-0472">Membrane</keyword>
<evidence type="ECO:0000313" key="10">
    <source>
        <dbReference type="EMBL" id="MCO6026141.1"/>
    </source>
</evidence>
<dbReference type="PANTHER" id="PTHR30069">
    <property type="entry name" value="TONB-DEPENDENT OUTER MEMBRANE RECEPTOR"/>
    <property type="match status" value="1"/>
</dbReference>
<dbReference type="SUPFAM" id="SSF49464">
    <property type="entry name" value="Carboxypeptidase regulatory domain-like"/>
    <property type="match status" value="1"/>
</dbReference>
<keyword evidence="4" id="KW-0812">Transmembrane</keyword>
<evidence type="ECO:0000256" key="3">
    <source>
        <dbReference type="ARBA" id="ARBA00022452"/>
    </source>
</evidence>
<dbReference type="Pfam" id="PF13715">
    <property type="entry name" value="CarbopepD_reg_2"/>
    <property type="match status" value="1"/>
</dbReference>
<dbReference type="Gene3D" id="2.40.170.20">
    <property type="entry name" value="TonB-dependent receptor, beta-barrel domain"/>
    <property type="match status" value="1"/>
</dbReference>
<keyword evidence="3" id="KW-1134">Transmembrane beta strand</keyword>
<organism evidence="10 11">
    <name type="scientific">Segatella cerevisiae</name>
    <dbReference type="NCBI Taxonomy" id="2053716"/>
    <lineage>
        <taxon>Bacteria</taxon>
        <taxon>Pseudomonadati</taxon>
        <taxon>Bacteroidota</taxon>
        <taxon>Bacteroidia</taxon>
        <taxon>Bacteroidales</taxon>
        <taxon>Prevotellaceae</taxon>
        <taxon>Segatella</taxon>
    </lineage>
</organism>
<comment type="caution">
    <text evidence="10">The sequence shown here is derived from an EMBL/GenBank/DDBJ whole genome shotgun (WGS) entry which is preliminary data.</text>
</comment>